<sequence>MQINGWTLRWHHVVFFAGLLTTIIGVAVSYGETKGGLKDMNRRVTKLECKQEQIWEMIRTQHVYDSLVAIARGDTMYFKAVNIVENGHDTTATDTIP</sequence>
<proteinExistence type="predicted"/>
<name>A0A6M3LS50_9ZZZZ</name>
<organism evidence="2">
    <name type="scientific">viral metagenome</name>
    <dbReference type="NCBI Taxonomy" id="1070528"/>
    <lineage>
        <taxon>unclassified sequences</taxon>
        <taxon>metagenomes</taxon>
        <taxon>organismal metagenomes</taxon>
    </lineage>
</organism>
<keyword evidence="1" id="KW-0812">Transmembrane</keyword>
<accession>A0A6M3LS50</accession>
<dbReference type="EMBL" id="MT143509">
    <property type="protein sequence ID" value="QJA97613.1"/>
    <property type="molecule type" value="Genomic_DNA"/>
</dbReference>
<dbReference type="AlphaFoldDB" id="A0A6M3LS50"/>
<evidence type="ECO:0000256" key="1">
    <source>
        <dbReference type="SAM" id="Phobius"/>
    </source>
</evidence>
<reference evidence="2" key="1">
    <citation type="submission" date="2020-03" db="EMBL/GenBank/DDBJ databases">
        <title>The deep terrestrial virosphere.</title>
        <authorList>
            <person name="Holmfeldt K."/>
            <person name="Nilsson E."/>
            <person name="Simone D."/>
            <person name="Lopez-Fernandez M."/>
            <person name="Wu X."/>
            <person name="de Brujin I."/>
            <person name="Lundin D."/>
            <person name="Andersson A."/>
            <person name="Bertilsson S."/>
            <person name="Dopson M."/>
        </authorList>
    </citation>
    <scope>NUCLEOTIDE SEQUENCE</scope>
    <source>
        <strain evidence="2">MM415B06064</strain>
    </source>
</reference>
<feature type="transmembrane region" description="Helical" evidence="1">
    <location>
        <begin position="12"/>
        <end position="33"/>
    </location>
</feature>
<keyword evidence="1" id="KW-0472">Membrane</keyword>
<evidence type="ECO:0000313" key="2">
    <source>
        <dbReference type="EMBL" id="QJA97613.1"/>
    </source>
</evidence>
<gene>
    <name evidence="2" type="ORF">MM415B06064_0010</name>
</gene>
<protein>
    <submittedName>
        <fullName evidence="2">Uncharacterized protein</fullName>
    </submittedName>
</protein>
<keyword evidence="1" id="KW-1133">Transmembrane helix</keyword>